<name>A0A1I1UFI5_9BACT</name>
<dbReference type="STRING" id="662367.SAMN05216167_106182"/>
<dbReference type="AlphaFoldDB" id="A0A1I1UFI5"/>
<dbReference type="EMBL" id="FOLQ01000006">
    <property type="protein sequence ID" value="SFD67533.1"/>
    <property type="molecule type" value="Genomic_DNA"/>
</dbReference>
<evidence type="ECO:0000313" key="2">
    <source>
        <dbReference type="Proteomes" id="UP000198598"/>
    </source>
</evidence>
<dbReference type="OrthoDB" id="1522982at2"/>
<accession>A0A1I1UFI5</accession>
<gene>
    <name evidence="1" type="ORF">SAMN05216167_106182</name>
</gene>
<keyword evidence="2" id="KW-1185">Reference proteome</keyword>
<dbReference type="RefSeq" id="WP_093828416.1">
    <property type="nucleotide sequence ID" value="NZ_FOLQ01000006.1"/>
</dbReference>
<reference evidence="1 2" key="1">
    <citation type="submission" date="2016-10" db="EMBL/GenBank/DDBJ databases">
        <authorList>
            <person name="de Groot N.N."/>
        </authorList>
    </citation>
    <scope>NUCLEOTIDE SEQUENCE [LARGE SCALE GENOMIC DNA]</scope>
    <source>
        <strain evidence="1 2">DSM 26130</strain>
    </source>
</reference>
<sequence length="182" mass="20522">MDTVEQAIQSLQLNESPYWWLYQGNGKVAQNIKETDMQASVQALRNALALLPPGSYKLEHSQKTNDRSGSFKFPFMKGTTVQALMQPAQPVSTNNPYNIPDDKYKQLESEIRHKLSVERVLAKVEVFLDEWPDYKKKIDTLWNEDQDGDGIPDIMDTVKKAGEAVTAVGQVKNAFKGASLFE</sequence>
<dbReference type="Proteomes" id="UP000198598">
    <property type="component" value="Unassembled WGS sequence"/>
</dbReference>
<protein>
    <submittedName>
        <fullName evidence="1">Uncharacterized protein</fullName>
    </submittedName>
</protein>
<organism evidence="1 2">
    <name type="scientific">Spirosoma endophyticum</name>
    <dbReference type="NCBI Taxonomy" id="662367"/>
    <lineage>
        <taxon>Bacteria</taxon>
        <taxon>Pseudomonadati</taxon>
        <taxon>Bacteroidota</taxon>
        <taxon>Cytophagia</taxon>
        <taxon>Cytophagales</taxon>
        <taxon>Cytophagaceae</taxon>
        <taxon>Spirosoma</taxon>
    </lineage>
</organism>
<proteinExistence type="predicted"/>
<evidence type="ECO:0000313" key="1">
    <source>
        <dbReference type="EMBL" id="SFD67533.1"/>
    </source>
</evidence>